<evidence type="ECO:0000313" key="8">
    <source>
        <dbReference type="Proteomes" id="UP000308744"/>
    </source>
</evidence>
<dbReference type="GO" id="GO:0005737">
    <property type="term" value="C:cytoplasm"/>
    <property type="evidence" value="ECO:0007669"/>
    <property type="project" value="UniProtKB-SubCell"/>
</dbReference>
<dbReference type="PROSITE" id="PS50943">
    <property type="entry name" value="HTH_CROC1"/>
    <property type="match status" value="1"/>
</dbReference>
<dbReference type="PANTHER" id="PTHR46630:SF1">
    <property type="entry name" value="TETRATRICOPEPTIDE REPEAT PROTEIN 29"/>
    <property type="match status" value="1"/>
</dbReference>
<dbReference type="InterPro" id="IPR019734">
    <property type="entry name" value="TPR_rpt"/>
</dbReference>
<dbReference type="InterPro" id="IPR051476">
    <property type="entry name" value="Bac_ResReg_Asp_Phosphatase"/>
</dbReference>
<dbReference type="AlphaFoldDB" id="A0A4U2XZ48"/>
<proteinExistence type="inferred from homology"/>
<dbReference type="CDD" id="cd00093">
    <property type="entry name" value="HTH_XRE"/>
    <property type="match status" value="1"/>
</dbReference>
<dbReference type="InterPro" id="IPR010982">
    <property type="entry name" value="Lambda_DNA-bd_dom_sf"/>
</dbReference>
<comment type="similarity">
    <text evidence="5">Belongs to the Rap family.</text>
</comment>
<dbReference type="SMART" id="SM00530">
    <property type="entry name" value="HTH_XRE"/>
    <property type="match status" value="1"/>
</dbReference>
<dbReference type="SMART" id="SM00028">
    <property type="entry name" value="TPR"/>
    <property type="match status" value="6"/>
</dbReference>
<keyword evidence="2" id="KW-0963">Cytoplasm</keyword>
<dbReference type="SUPFAM" id="SSF48452">
    <property type="entry name" value="TPR-like"/>
    <property type="match status" value="2"/>
</dbReference>
<keyword evidence="3" id="KW-0677">Repeat</keyword>
<name>A0A4U2XZ48_9BACI</name>
<reference evidence="7 8" key="1">
    <citation type="submission" date="2019-04" db="EMBL/GenBank/DDBJ databases">
        <title>Lysinibacillus genome sequencing.</title>
        <authorList>
            <person name="Dunlap C."/>
        </authorList>
    </citation>
    <scope>NUCLEOTIDE SEQUENCE [LARGE SCALE GENOMIC DNA]</scope>
    <source>
        <strain evidence="7 8">CCTCC AB 2010389</strain>
    </source>
</reference>
<dbReference type="SUPFAM" id="SSF47413">
    <property type="entry name" value="lambda repressor-like DNA-binding domains"/>
    <property type="match status" value="1"/>
</dbReference>
<evidence type="ECO:0000256" key="2">
    <source>
        <dbReference type="ARBA" id="ARBA00022490"/>
    </source>
</evidence>
<dbReference type="InterPro" id="IPR011990">
    <property type="entry name" value="TPR-like_helical_dom_sf"/>
</dbReference>
<protein>
    <submittedName>
        <fullName evidence="7">Helix-turn-helix domain-containing protein</fullName>
    </submittedName>
</protein>
<comment type="subcellular location">
    <subcellularLocation>
        <location evidence="1">Cytoplasm</location>
    </subcellularLocation>
</comment>
<dbReference type="RefSeq" id="WP_137067866.1">
    <property type="nucleotide sequence ID" value="NZ_PYWM01000004.1"/>
</dbReference>
<dbReference type="Pfam" id="PF01381">
    <property type="entry name" value="HTH_3"/>
    <property type="match status" value="1"/>
</dbReference>
<dbReference type="InterPro" id="IPR001387">
    <property type="entry name" value="Cro/C1-type_HTH"/>
</dbReference>
<feature type="domain" description="HTH cro/C1-type" evidence="6">
    <location>
        <begin position="7"/>
        <end position="60"/>
    </location>
</feature>
<evidence type="ECO:0000256" key="3">
    <source>
        <dbReference type="ARBA" id="ARBA00022737"/>
    </source>
</evidence>
<dbReference type="PANTHER" id="PTHR46630">
    <property type="entry name" value="TETRATRICOPEPTIDE REPEAT PROTEIN 29"/>
    <property type="match status" value="1"/>
</dbReference>
<evidence type="ECO:0000256" key="4">
    <source>
        <dbReference type="ARBA" id="ARBA00022803"/>
    </source>
</evidence>
<accession>A0A4U2XZ48</accession>
<evidence type="ECO:0000256" key="5">
    <source>
        <dbReference type="ARBA" id="ARBA00038253"/>
    </source>
</evidence>
<dbReference type="Gene3D" id="1.25.40.10">
    <property type="entry name" value="Tetratricopeptide repeat domain"/>
    <property type="match status" value="3"/>
</dbReference>
<keyword evidence="8" id="KW-1185">Reference proteome</keyword>
<dbReference type="EMBL" id="SZPU01000124">
    <property type="protein sequence ID" value="TKI53259.1"/>
    <property type="molecule type" value="Genomic_DNA"/>
</dbReference>
<comment type="caution">
    <text evidence="7">The sequence shown here is derived from an EMBL/GenBank/DDBJ whole genome shotgun (WGS) entry which is preliminary data.</text>
</comment>
<evidence type="ECO:0000259" key="6">
    <source>
        <dbReference type="PROSITE" id="PS50943"/>
    </source>
</evidence>
<dbReference type="Pfam" id="PF13374">
    <property type="entry name" value="TPR_10"/>
    <property type="match status" value="1"/>
</dbReference>
<organism evidence="7 8">
    <name type="scientific">Lysinibacillus mangiferihumi</name>
    <dbReference type="NCBI Taxonomy" id="1130819"/>
    <lineage>
        <taxon>Bacteria</taxon>
        <taxon>Bacillati</taxon>
        <taxon>Bacillota</taxon>
        <taxon>Bacilli</taxon>
        <taxon>Bacillales</taxon>
        <taxon>Bacillaceae</taxon>
        <taxon>Lysinibacillus</taxon>
    </lineage>
</organism>
<dbReference type="Proteomes" id="UP000308744">
    <property type="component" value="Unassembled WGS sequence"/>
</dbReference>
<evidence type="ECO:0000256" key="1">
    <source>
        <dbReference type="ARBA" id="ARBA00004496"/>
    </source>
</evidence>
<dbReference type="GO" id="GO:0003677">
    <property type="term" value="F:DNA binding"/>
    <property type="evidence" value="ECO:0007669"/>
    <property type="project" value="InterPro"/>
</dbReference>
<sequence>MSLGKIIKKIRLGKGLSQKQLAGQEMTREYISLIENGHAIPSEEILRIISKRLDKPIEFFLGENSIEDDNIDIYDAILDKSKEHLFTGNYQKAINMATHVLKMTHHNTIIADAYLLIISCYNQLTNYELALEHSQISKEIVIQSKNNQRIVKYFLECGMAAFNLELFNLALNSYEKAVNYSGQLKILQNDRIRALMFLGTTYIRLGNIPSALEYYLKAEKEARVSGDDKLYGEVAMGLGKVYFQSNCELNKSIQWTEKSVELLKRNDNKQYVMALHNLAVIILKAGRKEEALRILHECARFYEVHDLPHKKASVYEEFIKINLYNQKLENAEKDCKVAIDLLEKKDDGLLRAKLYRLIGVIKNQKEDWDDSYYFLRMSYDLLKRLGSSNEANLSKGLIKESQNKIKIDVNSLLNKKN</sequence>
<dbReference type="Gene3D" id="1.10.260.40">
    <property type="entry name" value="lambda repressor-like DNA-binding domains"/>
    <property type="match status" value="1"/>
</dbReference>
<keyword evidence="4" id="KW-0802">TPR repeat</keyword>
<evidence type="ECO:0000313" key="7">
    <source>
        <dbReference type="EMBL" id="TKI53259.1"/>
    </source>
</evidence>
<gene>
    <name evidence="7" type="ORF">FC756_25150</name>
</gene>